<evidence type="ECO:0000256" key="4">
    <source>
        <dbReference type="ARBA" id="ARBA00022801"/>
    </source>
</evidence>
<organism evidence="9 10">
    <name type="scientific">Polluticaenibacter yanchengensis</name>
    <dbReference type="NCBI Taxonomy" id="3014562"/>
    <lineage>
        <taxon>Bacteria</taxon>
        <taxon>Pseudomonadati</taxon>
        <taxon>Bacteroidota</taxon>
        <taxon>Chitinophagia</taxon>
        <taxon>Chitinophagales</taxon>
        <taxon>Chitinophagaceae</taxon>
        <taxon>Polluticaenibacter</taxon>
    </lineage>
</organism>
<comment type="caution">
    <text evidence="9">The sequence shown here is derived from an EMBL/GenBank/DDBJ whole genome shotgun (WGS) entry which is preliminary data.</text>
</comment>
<dbReference type="InterPro" id="IPR041122">
    <property type="entry name" value="RecJ_OB"/>
</dbReference>
<feature type="domain" description="DDH" evidence="6">
    <location>
        <begin position="79"/>
        <end position="229"/>
    </location>
</feature>
<evidence type="ECO:0000256" key="3">
    <source>
        <dbReference type="ARBA" id="ARBA00022722"/>
    </source>
</evidence>
<accession>A0ABT4UPQ6</accession>
<sequence>MDKRWKILKADQEKVATLSNALKINPAICKILVQRGLEDFEQSRDFFRPKIGHLHSPWLMKDMDKAVERITRAITNNEKILVYGDYDVDGTTSVACMYQFLKSIYPNVDFYIPHRYKEGYGISVAGIEFARDNQFSLIVSLDCGIKAINMIALATAYGIDFVVCDHHTPDDILPEAYAILNPKQKDCPYPFNELCGCGVGFKLIQALCETLNLPDETWMQYMDLLATAIAADIVPLVDENRTMTYFGLKRANENPSVGIKALLELAQKKDALSVSDLVFLIAPRVNAAGRMDDAKLAVRLFIEKDYKSALELAEELQVNNTDRKETDAEITQQALELIETNTIYTSRKSTVLYKGDWHKGVVGIVASRLIEKHYKPTIILTNSNDKISGSARSVIGFNVYEAIHSCKDLLENYGGHFYAAGLTLKPENLDLFIDRFETVVSGSITEEMLSPEIVIDTEINFADITETFYNIILQMEPYGPENMRPVFITRNVYETGMSRIVKEAHIKFSLKHGSNIMNGIGFGLADKFELLQPNRPIDIVYTLDINVYRDVRSIQLKVLDIKASNSY</sequence>
<feature type="domain" description="RecJ OB" evidence="8">
    <location>
        <begin position="455"/>
        <end position="560"/>
    </location>
</feature>
<dbReference type="RefSeq" id="WP_407032632.1">
    <property type="nucleotide sequence ID" value="NZ_JAQGEF010000027.1"/>
</dbReference>
<dbReference type="Pfam" id="PF02272">
    <property type="entry name" value="DHHA1"/>
    <property type="match status" value="1"/>
</dbReference>
<dbReference type="Gene3D" id="3.10.310.30">
    <property type="match status" value="1"/>
</dbReference>
<gene>
    <name evidence="9" type="primary">recJ</name>
    <name evidence="9" type="ORF">O3P16_15910</name>
</gene>
<evidence type="ECO:0000256" key="2">
    <source>
        <dbReference type="ARBA" id="ARBA00019841"/>
    </source>
</evidence>
<dbReference type="Pfam" id="PF17768">
    <property type="entry name" value="RecJ_OB"/>
    <property type="match status" value="1"/>
</dbReference>
<evidence type="ECO:0000259" key="7">
    <source>
        <dbReference type="Pfam" id="PF02272"/>
    </source>
</evidence>
<dbReference type="Proteomes" id="UP001210231">
    <property type="component" value="Unassembled WGS sequence"/>
</dbReference>
<keyword evidence="10" id="KW-1185">Reference proteome</keyword>
<keyword evidence="3" id="KW-0540">Nuclease</keyword>
<keyword evidence="5 9" id="KW-0269">Exonuclease</keyword>
<evidence type="ECO:0000256" key="1">
    <source>
        <dbReference type="ARBA" id="ARBA00005915"/>
    </source>
</evidence>
<dbReference type="Pfam" id="PF01368">
    <property type="entry name" value="DHH"/>
    <property type="match status" value="1"/>
</dbReference>
<dbReference type="InterPro" id="IPR004610">
    <property type="entry name" value="RecJ"/>
</dbReference>
<name>A0ABT4UPQ6_9BACT</name>
<dbReference type="GO" id="GO:0004527">
    <property type="term" value="F:exonuclease activity"/>
    <property type="evidence" value="ECO:0007669"/>
    <property type="project" value="UniProtKB-KW"/>
</dbReference>
<evidence type="ECO:0000313" key="9">
    <source>
        <dbReference type="EMBL" id="MDA3616302.1"/>
    </source>
</evidence>
<dbReference type="SUPFAM" id="SSF64182">
    <property type="entry name" value="DHH phosphoesterases"/>
    <property type="match status" value="1"/>
</dbReference>
<dbReference type="Gene3D" id="3.90.1640.30">
    <property type="match status" value="1"/>
</dbReference>
<dbReference type="InterPro" id="IPR038763">
    <property type="entry name" value="DHH_sf"/>
</dbReference>
<proteinExistence type="inferred from homology"/>
<evidence type="ECO:0000313" key="10">
    <source>
        <dbReference type="Proteomes" id="UP001210231"/>
    </source>
</evidence>
<keyword evidence="4" id="KW-0378">Hydrolase</keyword>
<feature type="domain" description="DHHA1" evidence="7">
    <location>
        <begin position="351"/>
        <end position="441"/>
    </location>
</feature>
<dbReference type="PANTHER" id="PTHR30255">
    <property type="entry name" value="SINGLE-STRANDED-DNA-SPECIFIC EXONUCLEASE RECJ"/>
    <property type="match status" value="1"/>
</dbReference>
<dbReference type="NCBIfam" id="TIGR00644">
    <property type="entry name" value="recJ"/>
    <property type="match status" value="1"/>
</dbReference>
<evidence type="ECO:0000259" key="8">
    <source>
        <dbReference type="Pfam" id="PF17768"/>
    </source>
</evidence>
<evidence type="ECO:0000256" key="5">
    <source>
        <dbReference type="ARBA" id="ARBA00022839"/>
    </source>
</evidence>
<dbReference type="PANTHER" id="PTHR30255:SF2">
    <property type="entry name" value="SINGLE-STRANDED-DNA-SPECIFIC EXONUCLEASE RECJ"/>
    <property type="match status" value="1"/>
</dbReference>
<evidence type="ECO:0000259" key="6">
    <source>
        <dbReference type="Pfam" id="PF01368"/>
    </source>
</evidence>
<dbReference type="InterPro" id="IPR003156">
    <property type="entry name" value="DHHA1_dom"/>
</dbReference>
<dbReference type="InterPro" id="IPR001667">
    <property type="entry name" value="DDH_dom"/>
</dbReference>
<comment type="similarity">
    <text evidence="1">Belongs to the RecJ family.</text>
</comment>
<dbReference type="InterPro" id="IPR051673">
    <property type="entry name" value="SSDNA_exonuclease_RecJ"/>
</dbReference>
<reference evidence="9 10" key="1">
    <citation type="submission" date="2022-12" db="EMBL/GenBank/DDBJ databases">
        <title>Chitinophagaceae gen. sp. nov., a new member of the family Chitinophagaceae, isolated from soil in a chemical factory.</title>
        <authorList>
            <person name="Ke Z."/>
        </authorList>
    </citation>
    <scope>NUCLEOTIDE SEQUENCE [LARGE SCALE GENOMIC DNA]</scope>
    <source>
        <strain evidence="9 10">LY-5</strain>
    </source>
</reference>
<dbReference type="EMBL" id="JAQGEF010000027">
    <property type="protein sequence ID" value="MDA3616302.1"/>
    <property type="molecule type" value="Genomic_DNA"/>
</dbReference>
<protein>
    <recommendedName>
        <fullName evidence="2">Single-stranded-DNA-specific exonuclease RecJ</fullName>
    </recommendedName>
</protein>